<gene>
    <name evidence="1" type="ORF">IRJ18_16020</name>
</gene>
<dbReference type="EMBL" id="JADFFM010000002">
    <property type="protein sequence ID" value="MBE9667881.1"/>
    <property type="molecule type" value="Genomic_DNA"/>
</dbReference>
<sequence length="500" mass="56075">MSHSKIWFVVIFLIAVPPINLQAQKKEFEYSVEGQVGITPSGKLPFWLRANQNGNIPLTGLSTGIIGSIVKNYNDTSRSSFQWGGGLQVRANVGNNSNTTLLQAYLKLKKGIFEVKAGRFNQIIGIVDTTLSSGAFSISNNALGIPQVSIAMPDYYQLKYFNKLFSIKASYAVGIVGDVPIGLNRYIDHATAYYQQNSIYVKLGRPDWRLSLYGGINHHVMFTDERKVYGQYFTLSLPQVFVYSAIGKTYYPPDPEDLLQRSLVSKVGNHIGSVDISMQYEFDDTRMMIYRQNIYDIGAIGHLANILDGINGISFTNKRFGKKQVDWHKLVFEVVYTKDQAGYYSSTFTTSGDENYYNNYEYINGWDYRGLNLGNPLLATRAYTRDGLAADIKDYVIDNRVWAFHAGAEGNIKGLYLQTKLTYSHNYGTFGTSPEGHSHSKTFYPPVFGLFGRVNQLSVYVEANKKIERNLTIGAALAGDMGGLYYDSAGIMFKLKKTFN</sequence>
<evidence type="ECO:0000313" key="1">
    <source>
        <dbReference type="EMBL" id="MBE9667881.1"/>
    </source>
</evidence>
<proteinExistence type="predicted"/>
<accession>A0ABR9XKG8</accession>
<organism evidence="1 2">
    <name type="scientific">Mucilaginibacter boryungensis</name>
    <dbReference type="NCBI Taxonomy" id="768480"/>
    <lineage>
        <taxon>Bacteria</taxon>
        <taxon>Pseudomonadati</taxon>
        <taxon>Bacteroidota</taxon>
        <taxon>Sphingobacteriia</taxon>
        <taxon>Sphingobacteriales</taxon>
        <taxon>Sphingobacteriaceae</taxon>
        <taxon>Mucilaginibacter</taxon>
    </lineage>
</organism>
<reference evidence="1 2" key="1">
    <citation type="submission" date="2020-10" db="EMBL/GenBank/DDBJ databases">
        <title>Mucilaginibacter mali sp. nov., isolated from rhizosphere soil of apple orchard.</title>
        <authorList>
            <person name="Lee J.-S."/>
            <person name="Kim H.S."/>
            <person name="Kim J.-S."/>
        </authorList>
    </citation>
    <scope>NUCLEOTIDE SEQUENCE [LARGE SCALE GENOMIC DNA]</scope>
    <source>
        <strain evidence="1 2">KCTC 23157</strain>
    </source>
</reference>
<dbReference type="RefSeq" id="WP_194107319.1">
    <property type="nucleotide sequence ID" value="NZ_JADFFM010000002.1"/>
</dbReference>
<evidence type="ECO:0000313" key="2">
    <source>
        <dbReference type="Proteomes" id="UP000632774"/>
    </source>
</evidence>
<dbReference type="InterPro" id="IPR038636">
    <property type="entry name" value="Wzi_sf"/>
</dbReference>
<name>A0ABR9XKG8_9SPHI</name>
<dbReference type="Proteomes" id="UP000632774">
    <property type="component" value="Unassembled WGS sequence"/>
</dbReference>
<keyword evidence="2" id="KW-1185">Reference proteome</keyword>
<protein>
    <recommendedName>
        <fullName evidence="3">Capsule assembly protein Wzi</fullName>
    </recommendedName>
</protein>
<evidence type="ECO:0008006" key="3">
    <source>
        <dbReference type="Google" id="ProtNLM"/>
    </source>
</evidence>
<dbReference type="Gene3D" id="2.40.160.130">
    <property type="entry name" value="Capsule assembly protein Wzi"/>
    <property type="match status" value="1"/>
</dbReference>
<comment type="caution">
    <text evidence="1">The sequence shown here is derived from an EMBL/GenBank/DDBJ whole genome shotgun (WGS) entry which is preliminary data.</text>
</comment>